<evidence type="ECO:0000313" key="2">
    <source>
        <dbReference type="EMBL" id="NMP31746.1"/>
    </source>
</evidence>
<keyword evidence="1" id="KW-0472">Membrane</keyword>
<dbReference type="AlphaFoldDB" id="A0A7Y0Q724"/>
<evidence type="ECO:0000256" key="1">
    <source>
        <dbReference type="SAM" id="Phobius"/>
    </source>
</evidence>
<keyword evidence="3" id="KW-1185">Reference proteome</keyword>
<keyword evidence="1" id="KW-0812">Transmembrane</keyword>
<evidence type="ECO:0000313" key="3">
    <source>
        <dbReference type="Proteomes" id="UP000568664"/>
    </source>
</evidence>
<sequence>MMKIFSKLHYIISTIVVVMLLLTLYTWWQPKELSSQISQTPPLGSQHIKHTNYGVLTLTEYGKYTMVKGDFSAIERGARVTKQTLCSQISSFCIDDERIQVSESPGKIITAYTQTNKKHYLFNRVSGSLVSCLNCQSESDFHQVLNAQFHWSTDGNQAIVVNSSHWINKQFGQLHPVPGADKHYNEKPYNIWQLDFLPSGVNVFEIPPTKTNYESGEPLNLTYSPDNKFIAWHLCNPDCKLWRYNITHKTYSSVAYPCSSKQYNNLWQITWKDNTPSTEYNWTIQEKGKCFKADGTPAFPTQKTP</sequence>
<accession>A0A7Y0Q724</accession>
<dbReference type="RefSeq" id="WP_169075093.1">
    <property type="nucleotide sequence ID" value="NZ_JABBXH010000003.1"/>
</dbReference>
<feature type="transmembrane region" description="Helical" evidence="1">
    <location>
        <begin position="7"/>
        <end position="28"/>
    </location>
</feature>
<protein>
    <submittedName>
        <fullName evidence="2">Uncharacterized protein</fullName>
    </submittedName>
</protein>
<dbReference type="Proteomes" id="UP000568664">
    <property type="component" value="Unassembled WGS sequence"/>
</dbReference>
<proteinExistence type="predicted"/>
<reference evidence="2 3" key="1">
    <citation type="submission" date="2020-04" db="EMBL/GenBank/DDBJ databases">
        <title>Thalassotalea sp. M1531, isolated from the surface of marine red alga.</title>
        <authorList>
            <person name="Pang L."/>
            <person name="Lu D.-C."/>
        </authorList>
    </citation>
    <scope>NUCLEOTIDE SEQUENCE [LARGE SCALE GENOMIC DNA]</scope>
    <source>
        <strain evidence="2 3">M1531</strain>
    </source>
</reference>
<keyword evidence="1" id="KW-1133">Transmembrane helix</keyword>
<organism evidence="2 3">
    <name type="scientific">Thalassotalea algicola</name>
    <dbReference type="NCBI Taxonomy" id="2716224"/>
    <lineage>
        <taxon>Bacteria</taxon>
        <taxon>Pseudomonadati</taxon>
        <taxon>Pseudomonadota</taxon>
        <taxon>Gammaproteobacteria</taxon>
        <taxon>Alteromonadales</taxon>
        <taxon>Colwelliaceae</taxon>
        <taxon>Thalassotalea</taxon>
    </lineage>
</organism>
<dbReference type="EMBL" id="JABBXH010000003">
    <property type="protein sequence ID" value="NMP31746.1"/>
    <property type="molecule type" value="Genomic_DNA"/>
</dbReference>
<name>A0A7Y0Q724_9GAMM</name>
<gene>
    <name evidence="2" type="ORF">HII17_09240</name>
</gene>
<comment type="caution">
    <text evidence="2">The sequence shown here is derived from an EMBL/GenBank/DDBJ whole genome shotgun (WGS) entry which is preliminary data.</text>
</comment>
<dbReference type="SUPFAM" id="SSF82171">
    <property type="entry name" value="DPP6 N-terminal domain-like"/>
    <property type="match status" value="1"/>
</dbReference>